<dbReference type="EMBL" id="PFEM01000025">
    <property type="protein sequence ID" value="PJE70061.1"/>
    <property type="molecule type" value="Genomic_DNA"/>
</dbReference>
<dbReference type="NCBIfam" id="TIGR00810">
    <property type="entry name" value="secG"/>
    <property type="match status" value="1"/>
</dbReference>
<organism evidence="10 11">
    <name type="scientific">Candidatus Shapirobacteria bacterium CG10_big_fil_rev_8_21_14_0_10_48_15</name>
    <dbReference type="NCBI Taxonomy" id="1974484"/>
    <lineage>
        <taxon>Bacteria</taxon>
        <taxon>Candidatus Shapironibacteriota</taxon>
    </lineage>
</organism>
<evidence type="ECO:0000256" key="9">
    <source>
        <dbReference type="RuleBase" id="RU365087"/>
    </source>
</evidence>
<feature type="transmembrane region" description="Helical" evidence="9">
    <location>
        <begin position="50"/>
        <end position="68"/>
    </location>
</feature>
<keyword evidence="9" id="KW-1003">Cell membrane</keyword>
<dbReference type="Pfam" id="PF03840">
    <property type="entry name" value="SecG"/>
    <property type="match status" value="1"/>
</dbReference>
<evidence type="ECO:0000256" key="5">
    <source>
        <dbReference type="ARBA" id="ARBA00022927"/>
    </source>
</evidence>
<keyword evidence="6 9" id="KW-1133">Transmembrane helix</keyword>
<evidence type="ECO:0000256" key="3">
    <source>
        <dbReference type="ARBA" id="ARBA00022448"/>
    </source>
</evidence>
<proteinExistence type="inferred from homology"/>
<comment type="subcellular location">
    <subcellularLocation>
        <location evidence="9">Cell membrane</location>
        <topology evidence="9">Multi-pass membrane protein</topology>
    </subcellularLocation>
    <subcellularLocation>
        <location evidence="1">Membrane</location>
        <topology evidence="1">Multi-pass membrane protein</topology>
    </subcellularLocation>
</comment>
<evidence type="ECO:0000256" key="7">
    <source>
        <dbReference type="ARBA" id="ARBA00023010"/>
    </source>
</evidence>
<gene>
    <name evidence="10" type="primary">secG</name>
    <name evidence="10" type="ORF">COU97_01725</name>
</gene>
<protein>
    <recommendedName>
        <fullName evidence="9">Protein-export membrane protein SecG</fullName>
    </recommendedName>
</protein>
<dbReference type="GO" id="GO:0005886">
    <property type="term" value="C:plasma membrane"/>
    <property type="evidence" value="ECO:0007669"/>
    <property type="project" value="UniProtKB-SubCell"/>
</dbReference>
<evidence type="ECO:0000256" key="6">
    <source>
        <dbReference type="ARBA" id="ARBA00022989"/>
    </source>
</evidence>
<keyword evidence="5 9" id="KW-0653">Protein transport</keyword>
<keyword evidence="4 9" id="KW-0812">Transmembrane</keyword>
<comment type="function">
    <text evidence="9">Involved in protein export. Participates in an early event of protein translocation.</text>
</comment>
<comment type="similarity">
    <text evidence="2 9">Belongs to the SecG family.</text>
</comment>
<dbReference type="InterPro" id="IPR004692">
    <property type="entry name" value="SecG"/>
</dbReference>
<dbReference type="AlphaFoldDB" id="A0A2M8L746"/>
<keyword evidence="3 9" id="KW-0813">Transport</keyword>
<evidence type="ECO:0000256" key="8">
    <source>
        <dbReference type="ARBA" id="ARBA00023136"/>
    </source>
</evidence>
<name>A0A2M8L746_9BACT</name>
<evidence type="ECO:0000256" key="1">
    <source>
        <dbReference type="ARBA" id="ARBA00004141"/>
    </source>
</evidence>
<comment type="caution">
    <text evidence="10">The sequence shown here is derived from an EMBL/GenBank/DDBJ whole genome shotgun (WGS) entry which is preliminary data.</text>
</comment>
<reference evidence="11" key="1">
    <citation type="submission" date="2017-09" db="EMBL/GenBank/DDBJ databases">
        <title>Depth-based differentiation of microbial function through sediment-hosted aquifers and enrichment of novel symbionts in the deep terrestrial subsurface.</title>
        <authorList>
            <person name="Probst A.J."/>
            <person name="Ladd B."/>
            <person name="Jarett J.K."/>
            <person name="Geller-Mcgrath D.E."/>
            <person name="Sieber C.M.K."/>
            <person name="Emerson J.B."/>
            <person name="Anantharaman K."/>
            <person name="Thomas B.C."/>
            <person name="Malmstrom R."/>
            <person name="Stieglmeier M."/>
            <person name="Klingl A."/>
            <person name="Woyke T."/>
            <person name="Ryan C.M."/>
            <person name="Banfield J.F."/>
        </authorList>
    </citation>
    <scope>NUCLEOTIDE SEQUENCE [LARGE SCALE GENOMIC DNA]</scope>
</reference>
<dbReference type="GO" id="GO:0009306">
    <property type="term" value="P:protein secretion"/>
    <property type="evidence" value="ECO:0007669"/>
    <property type="project" value="UniProtKB-UniRule"/>
</dbReference>
<dbReference type="GO" id="GO:0015450">
    <property type="term" value="F:protein-transporting ATPase activity"/>
    <property type="evidence" value="ECO:0007669"/>
    <property type="project" value="UniProtKB-UniRule"/>
</dbReference>
<evidence type="ECO:0000313" key="10">
    <source>
        <dbReference type="EMBL" id="PJE70061.1"/>
    </source>
</evidence>
<sequence length="71" mass="7216">MAKQVILVAQIFTGILLIGLVLLQGKGGGLGTAFGGSGGVYQSKRGVERIMLITTVIVAALFLALSIANVS</sequence>
<feature type="transmembrane region" description="Helical" evidence="9">
    <location>
        <begin position="6"/>
        <end position="23"/>
    </location>
</feature>
<accession>A0A2M8L746</accession>
<dbReference type="Proteomes" id="UP000231579">
    <property type="component" value="Unassembled WGS sequence"/>
</dbReference>
<evidence type="ECO:0000313" key="11">
    <source>
        <dbReference type="Proteomes" id="UP000231579"/>
    </source>
</evidence>
<keyword evidence="7 9" id="KW-0811">Translocation</keyword>
<keyword evidence="8 9" id="KW-0472">Membrane</keyword>
<evidence type="ECO:0000256" key="2">
    <source>
        <dbReference type="ARBA" id="ARBA00008445"/>
    </source>
</evidence>
<evidence type="ECO:0000256" key="4">
    <source>
        <dbReference type="ARBA" id="ARBA00022692"/>
    </source>
</evidence>
<dbReference type="PRINTS" id="PR01651">
    <property type="entry name" value="SECGEXPORT"/>
</dbReference>